<sequence>MAFAFVTRLKDSINKVNSQVSDVARLLKPYFLFRRANTKNLLLLASIISLCLIRAMLIVLLSDVGTTWFSLFNAEGLILNNIIAPTLLLFGIYLPLDALCDSLITYCSRTLSNQVAKQMNNDYINKFYTSKIFHGIKLPNKDKHYSNKIYTEVLSKNIKQFTGSIIEPVTTIMTAFVGAGVSLIQLFYLSPGLQIATGFTLPFYLPLMALAYGLFSVYVLHKFTGPIHSLSRKESKLLQRKQSHLYYSDNHSESIALLKGGKFESQYLQKISSSRYDTKQKKLKYKFGREFIKKLSDLIAYPLGALVCIPGLIAGLTTSIIDRNHFFAISTHFTKILSFFNSFAEHHDKWISFVNAQANIKMFDQRSEEWCKRYKKLKENFTPNNKLGFKGSIQVNNNQILEDQKISIKPGKTYLLSAPSGAGKSTLLKTFAGINPSFTGKIKLPKKTVFVTQSTYLLKNTSSLLDNIVYPKSRDQYPAVLLAKIPHWLEELKIKKSIIRDLGVAKKNWDQLLSPGEKQRIAIVRALLQQPECLIMDEPTSAIGPNYARLVKSLVRKELPNATILYTDHNPTEGYPDEKIIELSPPRVKMHK</sequence>
<comment type="caution">
    <text evidence="10">The sequence shown here is derived from an EMBL/GenBank/DDBJ whole genome shotgun (WGS) entry which is preliminary data.</text>
</comment>
<dbReference type="PROSITE" id="PS50893">
    <property type="entry name" value="ABC_TRANSPORTER_2"/>
    <property type="match status" value="1"/>
</dbReference>
<evidence type="ECO:0000313" key="10">
    <source>
        <dbReference type="EMBL" id="KRG20642.1"/>
    </source>
</evidence>
<dbReference type="STRING" id="295108.HT99x_02129"/>
<evidence type="ECO:0000256" key="1">
    <source>
        <dbReference type="ARBA" id="ARBA00004651"/>
    </source>
</evidence>
<dbReference type="OrthoDB" id="9810134at2"/>
<dbReference type="GO" id="GO:0005886">
    <property type="term" value="C:plasma membrane"/>
    <property type="evidence" value="ECO:0007669"/>
    <property type="project" value="UniProtKB-SubCell"/>
</dbReference>
<dbReference type="PANTHER" id="PTHR11384:SF59">
    <property type="entry name" value="LYSOSOMAL COBALAMIN TRANSPORTER ABCD4"/>
    <property type="match status" value="1"/>
</dbReference>
<evidence type="ECO:0000256" key="6">
    <source>
        <dbReference type="ARBA" id="ARBA00022989"/>
    </source>
</evidence>
<dbReference type="EMBL" id="LKAJ01000009">
    <property type="protein sequence ID" value="KRG20642.1"/>
    <property type="molecule type" value="Genomic_DNA"/>
</dbReference>
<feature type="transmembrane region" description="Helical" evidence="8">
    <location>
        <begin position="41"/>
        <end position="62"/>
    </location>
</feature>
<keyword evidence="5 10" id="KW-0067">ATP-binding</keyword>
<evidence type="ECO:0000259" key="9">
    <source>
        <dbReference type="PROSITE" id="PS50893"/>
    </source>
</evidence>
<accession>A0A0Q9YSF9</accession>
<evidence type="ECO:0000256" key="3">
    <source>
        <dbReference type="ARBA" id="ARBA00022692"/>
    </source>
</evidence>
<dbReference type="SUPFAM" id="SSF52540">
    <property type="entry name" value="P-loop containing nucleoside triphosphate hydrolases"/>
    <property type="match status" value="1"/>
</dbReference>
<dbReference type="SMART" id="SM00382">
    <property type="entry name" value="AAA"/>
    <property type="match status" value="1"/>
</dbReference>
<evidence type="ECO:0000256" key="5">
    <source>
        <dbReference type="ARBA" id="ARBA00022840"/>
    </source>
</evidence>
<dbReference type="InterPro" id="IPR050835">
    <property type="entry name" value="ABC_transporter_sub-D"/>
</dbReference>
<dbReference type="InterPro" id="IPR003593">
    <property type="entry name" value="AAA+_ATPase"/>
</dbReference>
<keyword evidence="7 8" id="KW-0472">Membrane</keyword>
<evidence type="ECO:0000256" key="4">
    <source>
        <dbReference type="ARBA" id="ARBA00022741"/>
    </source>
</evidence>
<reference evidence="11" key="3">
    <citation type="submission" date="2021-06" db="EMBL/GenBank/DDBJ databases">
        <title>Genomic Description and Analysis of Intracellular Bacteria, Candidatus Berkiella cookevillensis and Candidatus Berkiella aquae.</title>
        <authorList>
            <person name="Kidane D.T."/>
            <person name="Mehari Y.T."/>
            <person name="Rice F.C."/>
            <person name="Arivett B.A."/>
            <person name="Farone A.L."/>
            <person name="Berk S.G."/>
            <person name="Farone M.B."/>
        </authorList>
    </citation>
    <scope>NUCLEOTIDE SEQUENCE</scope>
    <source>
        <strain evidence="11">HT99</strain>
    </source>
</reference>
<dbReference type="PROSITE" id="PS00211">
    <property type="entry name" value="ABC_TRANSPORTER_1"/>
    <property type="match status" value="1"/>
</dbReference>
<feature type="transmembrane region" description="Helical" evidence="8">
    <location>
        <begin position="165"/>
        <end position="189"/>
    </location>
</feature>
<dbReference type="GO" id="GO:0005524">
    <property type="term" value="F:ATP binding"/>
    <property type="evidence" value="ECO:0007669"/>
    <property type="project" value="UniProtKB-KW"/>
</dbReference>
<proteinExistence type="predicted"/>
<dbReference type="InterPro" id="IPR003439">
    <property type="entry name" value="ABC_transporter-like_ATP-bd"/>
</dbReference>
<dbReference type="Pfam" id="PF06472">
    <property type="entry name" value="ABC_membrane_2"/>
    <property type="match status" value="1"/>
</dbReference>
<reference evidence="10" key="1">
    <citation type="submission" date="2015-09" db="EMBL/GenBank/DDBJ databases">
        <title>Draft Genome Sequences of Two Novel Amoeba-resistant Intranuclear Bacteria, Candidatus Berkiella cookevillensis and Candidatus Berkiella aquae.</title>
        <authorList>
            <person name="Mehari Y.T."/>
            <person name="Arivett B.A."/>
            <person name="Farone A.L."/>
            <person name="Gunderson J.H."/>
            <person name="Farone M.B."/>
        </authorList>
    </citation>
    <scope>NUCLEOTIDE SEQUENCE [LARGE SCALE GENOMIC DNA]</scope>
    <source>
        <strain evidence="10">HT99</strain>
    </source>
</reference>
<dbReference type="AlphaFoldDB" id="A0A0Q9YSF9"/>
<protein>
    <submittedName>
        <fullName evidence="11">ATP-binding cassette domain-containing protein</fullName>
    </submittedName>
    <submittedName>
        <fullName evidence="10">Vitamin B12 transport ATP-binding protein BacA</fullName>
    </submittedName>
</protein>
<dbReference type="GO" id="GO:0016887">
    <property type="term" value="F:ATP hydrolysis activity"/>
    <property type="evidence" value="ECO:0007669"/>
    <property type="project" value="InterPro"/>
</dbReference>
<dbReference type="InterPro" id="IPR036640">
    <property type="entry name" value="ABC1_TM_sf"/>
</dbReference>
<keyword evidence="2" id="KW-0813">Transport</keyword>
<keyword evidence="4" id="KW-0547">Nucleotide-binding</keyword>
<dbReference type="GO" id="GO:0140359">
    <property type="term" value="F:ABC-type transporter activity"/>
    <property type="evidence" value="ECO:0007669"/>
    <property type="project" value="InterPro"/>
</dbReference>
<feature type="transmembrane region" description="Helical" evidence="8">
    <location>
        <begin position="82"/>
        <end position="104"/>
    </location>
</feature>
<dbReference type="Gene3D" id="3.40.50.300">
    <property type="entry name" value="P-loop containing nucleotide triphosphate hydrolases"/>
    <property type="match status" value="1"/>
</dbReference>
<feature type="transmembrane region" description="Helical" evidence="8">
    <location>
        <begin position="298"/>
        <end position="321"/>
    </location>
</feature>
<dbReference type="Proteomes" id="UP000051497">
    <property type="component" value="Unassembled WGS sequence"/>
</dbReference>
<feature type="domain" description="ABC transporter" evidence="9">
    <location>
        <begin position="382"/>
        <end position="592"/>
    </location>
</feature>
<dbReference type="InterPro" id="IPR017871">
    <property type="entry name" value="ABC_transporter-like_CS"/>
</dbReference>
<dbReference type="InterPro" id="IPR011527">
    <property type="entry name" value="ABC1_TM_dom"/>
</dbReference>
<dbReference type="Gene3D" id="1.20.1560.10">
    <property type="entry name" value="ABC transporter type 1, transmembrane domain"/>
    <property type="match status" value="1"/>
</dbReference>
<evidence type="ECO:0000313" key="11">
    <source>
        <dbReference type="EMBL" id="MCS5710770.1"/>
    </source>
</evidence>
<dbReference type="Pfam" id="PF00005">
    <property type="entry name" value="ABC_tran"/>
    <property type="match status" value="1"/>
</dbReference>
<dbReference type="EMBL" id="LKAJ02000001">
    <property type="protein sequence ID" value="MCS5710770.1"/>
    <property type="molecule type" value="Genomic_DNA"/>
</dbReference>
<evidence type="ECO:0000256" key="8">
    <source>
        <dbReference type="SAM" id="Phobius"/>
    </source>
</evidence>
<evidence type="ECO:0000313" key="12">
    <source>
        <dbReference type="Proteomes" id="UP000051497"/>
    </source>
</evidence>
<dbReference type="InterPro" id="IPR027417">
    <property type="entry name" value="P-loop_NTPase"/>
</dbReference>
<reference evidence="11" key="2">
    <citation type="journal article" date="2016" name="Genome Announc.">
        <title>Draft Genome Sequences of Two Novel Amoeba-Resistant Intranuclear Bacteria, 'Candidatus Berkiella cookevillensis' and 'Candidatus Berkiella aquae'.</title>
        <authorList>
            <person name="Mehari Y.T."/>
            <person name="Arivett B.A."/>
            <person name="Farone A.L."/>
            <person name="Gunderson J.H."/>
            <person name="Farone M.B."/>
        </authorList>
    </citation>
    <scope>NUCLEOTIDE SEQUENCE</scope>
    <source>
        <strain evidence="11">HT99</strain>
    </source>
</reference>
<dbReference type="PANTHER" id="PTHR11384">
    <property type="entry name" value="ATP-BINDING CASSETTE, SUB-FAMILY D MEMBER"/>
    <property type="match status" value="1"/>
</dbReference>
<dbReference type="SUPFAM" id="SSF90123">
    <property type="entry name" value="ABC transporter transmembrane region"/>
    <property type="match status" value="1"/>
</dbReference>
<feature type="transmembrane region" description="Helical" evidence="8">
    <location>
        <begin position="201"/>
        <end position="220"/>
    </location>
</feature>
<comment type="subcellular location">
    <subcellularLocation>
        <location evidence="1">Cell membrane</location>
        <topology evidence="1">Multi-pass membrane protein</topology>
    </subcellularLocation>
</comment>
<keyword evidence="3 8" id="KW-0812">Transmembrane</keyword>
<keyword evidence="12" id="KW-1185">Reference proteome</keyword>
<evidence type="ECO:0000256" key="2">
    <source>
        <dbReference type="ARBA" id="ARBA00022448"/>
    </source>
</evidence>
<dbReference type="RefSeq" id="WP_075066756.1">
    <property type="nucleotide sequence ID" value="NZ_LKAJ02000001.1"/>
</dbReference>
<name>A0A0Q9YSF9_9GAMM</name>
<evidence type="ECO:0000256" key="7">
    <source>
        <dbReference type="ARBA" id="ARBA00023136"/>
    </source>
</evidence>
<organism evidence="10">
    <name type="scientific">Candidatus Berkiella aquae</name>
    <dbReference type="NCBI Taxonomy" id="295108"/>
    <lineage>
        <taxon>Bacteria</taxon>
        <taxon>Pseudomonadati</taxon>
        <taxon>Pseudomonadota</taxon>
        <taxon>Gammaproteobacteria</taxon>
        <taxon>Candidatus Berkiellales</taxon>
        <taxon>Candidatus Berkiellaceae</taxon>
        <taxon>Candidatus Berkiella</taxon>
    </lineage>
</organism>
<gene>
    <name evidence="10" type="primary">bacA_2</name>
    <name evidence="11" type="ORF">HT99x_004960</name>
    <name evidence="10" type="ORF">HT99x_02129</name>
</gene>
<keyword evidence="6 8" id="KW-1133">Transmembrane helix</keyword>